<keyword evidence="4" id="KW-1185">Reference proteome</keyword>
<accession>A0A8S1VJP0</accession>
<keyword evidence="1" id="KW-0175">Coiled coil</keyword>
<dbReference type="PANTHER" id="PTHR14819">
    <property type="entry name" value="GTP-BINDING"/>
    <property type="match status" value="1"/>
</dbReference>
<dbReference type="EMBL" id="CAJJDP010000066">
    <property type="protein sequence ID" value="CAD8176415.1"/>
    <property type="molecule type" value="Genomic_DNA"/>
</dbReference>
<dbReference type="InterPro" id="IPR002035">
    <property type="entry name" value="VWF_A"/>
</dbReference>
<evidence type="ECO:0000259" key="2">
    <source>
        <dbReference type="PROSITE" id="PS50234"/>
    </source>
</evidence>
<dbReference type="Proteomes" id="UP000683925">
    <property type="component" value="Unassembled WGS sequence"/>
</dbReference>
<comment type="caution">
    <text evidence="3">The sequence shown here is derived from an EMBL/GenBank/DDBJ whole genome shotgun (WGS) entry which is preliminary data.</text>
</comment>
<evidence type="ECO:0000256" key="1">
    <source>
        <dbReference type="SAM" id="Coils"/>
    </source>
</evidence>
<dbReference type="SMART" id="SM00327">
    <property type="entry name" value="VWA"/>
    <property type="match status" value="1"/>
</dbReference>
<feature type="coiled-coil region" evidence="1">
    <location>
        <begin position="1611"/>
        <end position="1676"/>
    </location>
</feature>
<dbReference type="OMA" id="SIDIMYD"/>
<evidence type="ECO:0000313" key="4">
    <source>
        <dbReference type="Proteomes" id="UP000683925"/>
    </source>
</evidence>
<dbReference type="PROSITE" id="PS50234">
    <property type="entry name" value="VWFA"/>
    <property type="match status" value="1"/>
</dbReference>
<name>A0A8S1VJP0_PAROT</name>
<dbReference type="InterPro" id="IPR052986">
    <property type="entry name" value="VLIG_GTPase"/>
</dbReference>
<gene>
    <name evidence="3" type="ORF">POCTA_138.1.T0670077</name>
</gene>
<protein>
    <recommendedName>
        <fullName evidence="2">VWFA domain-containing protein</fullName>
    </recommendedName>
</protein>
<dbReference type="OrthoDB" id="301469at2759"/>
<dbReference type="CDD" id="cd00198">
    <property type="entry name" value="vWFA"/>
    <property type="match status" value="1"/>
</dbReference>
<dbReference type="PANTHER" id="PTHR14819:SF25">
    <property type="entry name" value="CHROMOSOME UNDETERMINED SCAFFOLD_52, WHOLE GENOME SHOTGUN SEQUENCE"/>
    <property type="match status" value="1"/>
</dbReference>
<reference evidence="3" key="1">
    <citation type="submission" date="2021-01" db="EMBL/GenBank/DDBJ databases">
        <authorList>
            <consortium name="Genoscope - CEA"/>
            <person name="William W."/>
        </authorList>
    </citation>
    <scope>NUCLEOTIDE SEQUENCE</scope>
</reference>
<proteinExistence type="predicted"/>
<feature type="domain" description="VWFA" evidence="2">
    <location>
        <begin position="2545"/>
        <end position="2728"/>
    </location>
</feature>
<feature type="coiled-coil region" evidence="1">
    <location>
        <begin position="2366"/>
        <end position="2393"/>
    </location>
</feature>
<dbReference type="Pfam" id="PF13519">
    <property type="entry name" value="VWA_2"/>
    <property type="match status" value="1"/>
</dbReference>
<evidence type="ECO:0000313" key="3">
    <source>
        <dbReference type="EMBL" id="CAD8176415.1"/>
    </source>
</evidence>
<sequence length="2735" mass="325245">MQEVIALSDYKLTKELNYLIKDKQENYFSNENCFSKLIDNMLDKLKEDERKQTIGKLDQLFPELKLQNPVGQPQVYSSTCDSPLKSDRSQSRINSITPQSKNIRNHDFSFYEELDNVARAQDWVQLQQMLSQNYFYMDGKYPNNFIKLKPLVEKLKDKAFILLDLADYFEDCQFQLNLSILKKLLLYFYMPNDLNLTQDESQEIEQLIGEIINQSWVQFEYHQNQLIQNNENKSQLDLLKAIPYMLTQTPQKQREIIEDEIRKVLNAQTMISQQGDFEFYISKEMPIIFEVQRIYYQICFYFMSVFYQKYKNNVRFCENERNRLLNSYIEEKTQQKSQKQTYQDSLFNDNQLEKFFVNYQVQQSMSKISGKGIIFKSNEELLQYFIDTNFYYFNKQQHIVDIKQQNKRFAKILNLLTEIIDEDKRKIATIIKKVIQDSQDIFEILDDIYELKYQYDQEQVEVIFRIICEMLNKNFEEFWIYRLALGKNFKKKHIPNLKKIQNIKEKMKIQEMVQIVKTFDREFWEIMQKKFLKYYCIILNSLIQHTMSNQSGNPKEVIQILRDQFNQNKMLQQQIQNAQFFYHLLQSLKDEQVSSLFLENQKQNLSLQPYLLSVEILFQVFCSLSNDTEQQQFKNSLEQGFKQFTSYHLNFLIEQSQNKISKSVLDQIYTLIYYWTFKKNNNLEQEAKSFFLNDPQLYKKTFSKLNYFDSQILTADNLEYMEKKKQYDIYPRSLQISVEEFNITLVELNQQDQYQLVYAWVLDIKNNKKFKNLLPFYLNIIKRGESPTIFLNMINQLIQTQQEQSIKYGYFNFKSMFQLLYINSNVELQCLLLKQISQNYPIPFLYKIPYEDKSKKIESFFLNLNIFYIHQMSFTIINLSLQQIQKRIGKTQLINKIFYQQDKFEILDNNKLNNCSIDIMYDSEFQGTRNLSIADVHSFIPLEILDEILPLFKLWIVQLDTEKEIESTISILEQLKSFQLKNKTVCFLIRDSSSQLESAQIIKLKQLNIEYKQVVNLTDNNLNKYVLNNEMKQVSQFLYDLIEKNENDNMIDANQFFNVISQIKNQNLQYTQEIGSTWQILSQIEQNLGEINQSEVPFLQSFGFLLQQQNFYILHLKFKDILQQFNQSNSQEKRITIGKLMDKISQIQQMNPDHQIQSLMYQKLEELILKGEPFQLIDSESQFVYSKNILKNLKDQGETIFISILGSGSGNSNILNKIFGSPVQRYSNVNTEGYYFQLLNIYNKSIFGDLFKQVIVLDTEILENHNQDYEESTKKIILFILSISDIIIINTEGDIKTEFKQLVETSIYNMAKLVNTPKQITWCFHQNNNNLEKNNDIILNHLQIIEQDLKQEFIYQVNEEKAQYYEEIFDVDQYKTLQGYMKIEYFWKQNKNLDMKYNWRQLIQNDDFFNDACSYGIQNIQAFIKKRQNQSQSRGQLIQNIEQISEQINKMDELSEFKKLKQFQQNDFMLPQYKEILSNIKFPCNDQIKESIDLSLNQNKHILSIEIVNTIYNEQFENIKYYDQIQLEVNEKLKSIQDDNNISNKILSKYQKMITEDINEKKQETINIINSKLQHLDQFQQIREIQQESLMRDKFNSIVSGQVFPEKSEFIANIQQQIQENNQEITTEKVELIKTEQIEYLGQIFDQKEKELKQQIAVLQRENNIKEEIIQKYEVKIQEQKHVELQACSLAISSETKNIQANLSKTQEQKLYQVKIKEVQQNPDMIKELKENPDKLKAVYNQVQNEAKLKKEKQDEALLKDRCNEFFNIIQSQIKGSSLQSTSQENYKQAFLEKLIKNQPKQQDHVEQYNILQSELQQPQFKLLEKQDKKQYLEIFTQNIQNKLASSADKPILQLNQFYIKVIKCIKKQDIDSYMKNGNMLTDFESEIKSNDKYQIQTFLEKFTVFDFEIIGQNVDQLCQAIQNGIQGQQKQQSLLQCFKPIQKQDTLNILNEDSINKIQKNCQQLNKVLSQFEVIQINNNSEIDKQKIQENYLIETKPEIQKKIKNFSQLEIDIFTYIMNQQQNLENKFNSNIVSLISKLMNDEQQKGWNMLYEQIFQMVYDDMLVKNTVTASQENFAGLIKRLQQRLEIQIKDFNKQFSLFGVLLNEIGERSIYNYAMFMIWRIVCFKYWEQKKKNDENEQQELEKDLFIKFKADLLQNRQEQSEIRGKQQATEIIKLQYQRLYQSYETEVKGLIANYDKETSFDLIKRLDKEILERQNSKITNSQLLKYIRNHADYIETYVKDNLDIIKTEIQSQLTKKLKDDMKQFLKRIVQNTQKLNDFNKNLSAKDYFVKLKNLDEAPSLLYTAVFGCMQGALDQNIINLIKPDMIQGFQIQGCYKFPFTLKNNLQNKFDEEIQILYYFMQSFNKKIQEEMKQLDQLKIDFEKLDVQSHLDALQVKQIGCQQSCPICKRKCDLELDRNHKHQFRSGHQLRGFSGVMIGVKPSLFTCEEIQDYCKVQVMETKSIKYWGDIKEIYSDFQFSCIDVAEKKALLKKKFTDIWNLHVGELICKQLTQEIGQEIQFIKQEDFDKEQLQQAPKTMHYVIMLDDSGSMEGEKFNNAKAGIIAFLSEIHKMKNKDSRVTIIIFNSNARVVIDSEVINPKEQEEKIKLIGGGTNFNYPFLQAYEKIIQRPDFDKFHSHSMFFYTDGQASYPQNALEQFEQLSPEQKQKIELIACSEEKNPPEALQKVVGFFKEKNFAFAELKRAIQSEEIGSTWIETISQKTHQLQKFG</sequence>
<organism evidence="3 4">
    <name type="scientific">Paramecium octaurelia</name>
    <dbReference type="NCBI Taxonomy" id="43137"/>
    <lineage>
        <taxon>Eukaryota</taxon>
        <taxon>Sar</taxon>
        <taxon>Alveolata</taxon>
        <taxon>Ciliophora</taxon>
        <taxon>Intramacronucleata</taxon>
        <taxon>Oligohymenophorea</taxon>
        <taxon>Peniculida</taxon>
        <taxon>Parameciidae</taxon>
        <taxon>Paramecium</taxon>
    </lineage>
</organism>